<dbReference type="InterPro" id="IPR019574">
    <property type="entry name" value="NADH_UbQ_OxRdtase_Gsu_4Fe4S-bd"/>
</dbReference>
<dbReference type="PROSITE" id="PS51839">
    <property type="entry name" value="4FE4S_HC3"/>
    <property type="match status" value="1"/>
</dbReference>
<dbReference type="NCBIfam" id="NF040763">
    <property type="entry name" value="FeFe_hydrog_A6"/>
    <property type="match status" value="1"/>
</dbReference>
<accession>A0A430AQS8</accession>
<dbReference type="SUPFAM" id="SSF54862">
    <property type="entry name" value="4Fe-4S ferredoxins"/>
    <property type="match status" value="1"/>
</dbReference>
<dbReference type="InterPro" id="IPR003149">
    <property type="entry name" value="Fe_hydrogenase_ssu"/>
</dbReference>
<comment type="cofactor">
    <cofactor evidence="13">
        <name>[2Fe-2S] cluster</name>
        <dbReference type="ChEBI" id="CHEBI:190135"/>
    </cofactor>
</comment>
<keyword evidence="6" id="KW-0479">Metal-binding</keyword>
<dbReference type="FunFam" id="3.30.70.20:FF:000035">
    <property type="entry name" value="Iron hydrogenase 1"/>
    <property type="match status" value="1"/>
</dbReference>
<dbReference type="InterPro" id="IPR017900">
    <property type="entry name" value="4Fe4S_Fe_S_CS"/>
</dbReference>
<evidence type="ECO:0000313" key="17">
    <source>
        <dbReference type="EMBL" id="RSU10257.1"/>
    </source>
</evidence>
<comment type="cofactor">
    <cofactor evidence="1">
        <name>[4Fe-4S] cluster</name>
        <dbReference type="ChEBI" id="CHEBI:49883"/>
    </cofactor>
</comment>
<protein>
    <submittedName>
        <fullName evidence="17">Ferredoxin</fullName>
    </submittedName>
</protein>
<dbReference type="PROSITE" id="PS00641">
    <property type="entry name" value="COMPLEX1_75K_1"/>
    <property type="match status" value="1"/>
</dbReference>
<evidence type="ECO:0000256" key="4">
    <source>
        <dbReference type="ARBA" id="ARBA00022485"/>
    </source>
</evidence>
<dbReference type="SMART" id="SM00929">
    <property type="entry name" value="NADH-G_4Fe-4S_3"/>
    <property type="match status" value="1"/>
</dbReference>
<keyword evidence="11" id="KW-0520">NAD</keyword>
<comment type="caution">
    <text evidence="17">The sequence shown here is derived from an EMBL/GenBank/DDBJ whole genome shotgun (WGS) entry which is preliminary data.</text>
</comment>
<keyword evidence="4" id="KW-0004">4Fe-4S</keyword>
<reference evidence="17 18" key="1">
    <citation type="submission" date="2017-05" db="EMBL/GenBank/DDBJ databases">
        <title>Vagococcus spp. assemblies.</title>
        <authorList>
            <person name="Gulvik C.A."/>
        </authorList>
    </citation>
    <scope>NUCLEOTIDE SEQUENCE [LARGE SCALE GENOMIC DNA]</scope>
    <source>
        <strain evidence="17 18">LMG 24798</strain>
    </source>
</reference>
<keyword evidence="12" id="KW-0472">Membrane</keyword>
<feature type="domain" description="2Fe-2S ferredoxin-type" evidence="14">
    <location>
        <begin position="2"/>
        <end position="80"/>
    </location>
</feature>
<dbReference type="InterPro" id="IPR004108">
    <property type="entry name" value="Fe_hydrogenase_lsu_C"/>
</dbReference>
<dbReference type="AlphaFoldDB" id="A0A430AQS8"/>
<keyword evidence="7" id="KW-0677">Repeat</keyword>
<dbReference type="Pfam" id="PF10588">
    <property type="entry name" value="NADH-G_4Fe-4S_3"/>
    <property type="match status" value="1"/>
</dbReference>
<proteinExistence type="inferred from homology"/>
<keyword evidence="5" id="KW-0001">2Fe-2S</keyword>
<gene>
    <name evidence="17" type="ORF">CBF27_10960</name>
</gene>
<dbReference type="PANTHER" id="PTHR11615">
    <property type="entry name" value="NITRATE, FORMATE, IRON DEHYDROGENASE"/>
    <property type="match status" value="1"/>
</dbReference>
<dbReference type="InterPro" id="IPR049830">
    <property type="entry name" value="HndD"/>
</dbReference>
<dbReference type="GO" id="GO:0016020">
    <property type="term" value="C:membrane"/>
    <property type="evidence" value="ECO:0007669"/>
    <property type="project" value="UniProtKB-SubCell"/>
</dbReference>
<evidence type="ECO:0000259" key="14">
    <source>
        <dbReference type="PROSITE" id="PS51085"/>
    </source>
</evidence>
<feature type="domain" description="4Fe-4S ferredoxin-type" evidence="15">
    <location>
        <begin position="139"/>
        <end position="172"/>
    </location>
</feature>
<evidence type="ECO:0000256" key="11">
    <source>
        <dbReference type="ARBA" id="ARBA00023027"/>
    </source>
</evidence>
<dbReference type="Gene3D" id="3.30.70.20">
    <property type="match status" value="1"/>
</dbReference>
<dbReference type="NCBIfam" id="TIGR02512">
    <property type="entry name" value="FeFe_hydrog_A"/>
    <property type="match status" value="1"/>
</dbReference>
<evidence type="ECO:0000256" key="13">
    <source>
        <dbReference type="ARBA" id="ARBA00034078"/>
    </source>
</evidence>
<dbReference type="InterPro" id="IPR017896">
    <property type="entry name" value="4Fe4S_Fe-S-bd"/>
</dbReference>
<evidence type="ECO:0000256" key="10">
    <source>
        <dbReference type="ARBA" id="ARBA00023014"/>
    </source>
</evidence>
<comment type="similarity">
    <text evidence="3">Belongs to the complex I 75 kDa subunit family.</text>
</comment>
<dbReference type="SMART" id="SM00902">
    <property type="entry name" value="Fe_hyd_SSU"/>
    <property type="match status" value="1"/>
</dbReference>
<dbReference type="InterPro" id="IPR036991">
    <property type="entry name" value="Fe_hydrogenase_ssu_sf"/>
</dbReference>
<dbReference type="GO" id="GO:0008901">
    <property type="term" value="F:ferredoxin hydrogenase activity"/>
    <property type="evidence" value="ECO:0007669"/>
    <property type="project" value="InterPro"/>
</dbReference>
<dbReference type="InterPro" id="IPR001041">
    <property type="entry name" value="2Fe-2S_ferredoxin-type"/>
</dbReference>
<evidence type="ECO:0000256" key="12">
    <source>
        <dbReference type="ARBA" id="ARBA00023136"/>
    </source>
</evidence>
<organism evidence="17 18">
    <name type="scientific">Vagococcus acidifermentans</name>
    <dbReference type="NCBI Taxonomy" id="564710"/>
    <lineage>
        <taxon>Bacteria</taxon>
        <taxon>Bacillati</taxon>
        <taxon>Bacillota</taxon>
        <taxon>Bacilli</taxon>
        <taxon>Lactobacillales</taxon>
        <taxon>Enterococcaceae</taxon>
        <taxon>Vagococcus</taxon>
    </lineage>
</organism>
<evidence type="ECO:0000256" key="9">
    <source>
        <dbReference type="ARBA" id="ARBA00023004"/>
    </source>
</evidence>
<dbReference type="OrthoDB" id="9805142at2"/>
<dbReference type="Pfam" id="PF12838">
    <property type="entry name" value="Fer4_7"/>
    <property type="match status" value="1"/>
</dbReference>
<comment type="subcellular location">
    <subcellularLocation>
        <location evidence="2">Membrane</location>
    </subcellularLocation>
</comment>
<evidence type="ECO:0000259" key="16">
    <source>
        <dbReference type="PROSITE" id="PS51839"/>
    </source>
</evidence>
<dbReference type="EMBL" id="NGKC01000013">
    <property type="protein sequence ID" value="RSU10257.1"/>
    <property type="molecule type" value="Genomic_DNA"/>
</dbReference>
<sequence length="580" mass="63905">MANINLTINNQKVTVPSGTTVLDAARLSGITIPTLCYLKEVNAMGDCRICMVEVEGRKNLVASCMAPVEEGMVVHTNTPAVRKSRQLTLELLLSDHDKKCLSCFKSTSCELQLLSQEYNVDEDYFPARQNKVPIDMSSPYIVRDNNKCILCRRCVTACEEMQSIGAIGMVDRGHETHITCAFNYELGDSNCVGCGQCVVVCPVGALSERNHVDDAWDALNDPTKRVVVFTAPSIRAQLGEAFDYPLGTNVEGQMIAALRRLGFDEVFGMDVAADFTIVEEANELVERIQQGAEMPMFTSCCPGWVKFLEHNYPEMIPNLSTCKSPQQMFGALLKTYYCEKENIDPEDLVVVSIIPCTAKKFEVSRPEQLHSELQDVDIALTTRELAQMIKEMGLKFDKLQPEKPDNPFDVYSGAGSIFGASGGVLEAAIRTAGRMLSPDFDRTDIVEVRGTEGIKEAQYVIGDITIRVAAVSGLANARKIIEDVKSGRKQFDMIEIMACPGGCINGGGQVIPRDSVRNNYDVKALRAKALYDIDHHSLYRTSHSTPVVHAVYDEYLGKPGGEKAHELLHTSYVARARFGG</sequence>
<dbReference type="GO" id="GO:0051537">
    <property type="term" value="F:2 iron, 2 sulfur cluster binding"/>
    <property type="evidence" value="ECO:0007669"/>
    <property type="project" value="UniProtKB-KW"/>
</dbReference>
<dbReference type="SUPFAM" id="SSF54292">
    <property type="entry name" value="2Fe-2S ferredoxin-like"/>
    <property type="match status" value="1"/>
</dbReference>
<dbReference type="PROSITE" id="PS51085">
    <property type="entry name" value="2FE2S_FER_2"/>
    <property type="match status" value="1"/>
</dbReference>
<dbReference type="InterPro" id="IPR009016">
    <property type="entry name" value="Fe_hydrogenase"/>
</dbReference>
<keyword evidence="9" id="KW-0408">Iron</keyword>
<evidence type="ECO:0000313" key="18">
    <source>
        <dbReference type="Proteomes" id="UP000286773"/>
    </source>
</evidence>
<dbReference type="CDD" id="cd00207">
    <property type="entry name" value="fer2"/>
    <property type="match status" value="1"/>
</dbReference>
<dbReference type="PROSITE" id="PS51379">
    <property type="entry name" value="4FE4S_FER_2"/>
    <property type="match status" value="2"/>
</dbReference>
<evidence type="ECO:0000256" key="2">
    <source>
        <dbReference type="ARBA" id="ARBA00004370"/>
    </source>
</evidence>
<dbReference type="GO" id="GO:0051539">
    <property type="term" value="F:4 iron, 4 sulfur cluster binding"/>
    <property type="evidence" value="ECO:0007669"/>
    <property type="project" value="UniProtKB-KW"/>
</dbReference>
<dbReference type="GO" id="GO:0042773">
    <property type="term" value="P:ATP synthesis coupled electron transport"/>
    <property type="evidence" value="ECO:0007669"/>
    <property type="project" value="InterPro"/>
</dbReference>
<dbReference type="RefSeq" id="WP_126814353.1">
    <property type="nucleotide sequence ID" value="NZ_NGKC01000013.1"/>
</dbReference>
<dbReference type="Pfam" id="PF02256">
    <property type="entry name" value="Fe_hyd_SSU"/>
    <property type="match status" value="1"/>
</dbReference>
<dbReference type="Pfam" id="PF02906">
    <property type="entry name" value="Fe_hyd_lg_C"/>
    <property type="match status" value="1"/>
</dbReference>
<keyword evidence="10" id="KW-0411">Iron-sulfur</keyword>
<dbReference type="GO" id="GO:0005506">
    <property type="term" value="F:iron ion binding"/>
    <property type="evidence" value="ECO:0007669"/>
    <property type="project" value="InterPro"/>
</dbReference>
<keyword evidence="8" id="KW-1278">Translocase</keyword>
<name>A0A430AQS8_9ENTE</name>
<dbReference type="InterPro" id="IPR000283">
    <property type="entry name" value="NADH_UbQ_OxRdtase_75kDa_su_CS"/>
</dbReference>
<dbReference type="InterPro" id="IPR013352">
    <property type="entry name" value="Fe_hydrogenase_subset"/>
</dbReference>
<feature type="domain" description="4Fe-4S His(Cys)3-ligated-type" evidence="16">
    <location>
        <begin position="80"/>
        <end position="119"/>
    </location>
</feature>
<dbReference type="Gene3D" id="4.10.260.20">
    <property type="entry name" value="Iron hydrogenase, small subunit"/>
    <property type="match status" value="1"/>
</dbReference>
<feature type="domain" description="4Fe-4S ferredoxin-type" evidence="15">
    <location>
        <begin position="182"/>
        <end position="211"/>
    </location>
</feature>
<evidence type="ECO:0000256" key="1">
    <source>
        <dbReference type="ARBA" id="ARBA00001966"/>
    </source>
</evidence>
<evidence type="ECO:0000259" key="15">
    <source>
        <dbReference type="PROSITE" id="PS51379"/>
    </source>
</evidence>
<dbReference type="Gene3D" id="3.10.20.740">
    <property type="match status" value="1"/>
</dbReference>
<dbReference type="InterPro" id="IPR036010">
    <property type="entry name" value="2Fe-2S_ferredoxin-like_sf"/>
</dbReference>
<dbReference type="Gene3D" id="3.40.50.1780">
    <property type="match status" value="1"/>
</dbReference>
<evidence type="ECO:0000256" key="6">
    <source>
        <dbReference type="ARBA" id="ARBA00022723"/>
    </source>
</evidence>
<keyword evidence="18" id="KW-1185">Reference proteome</keyword>
<dbReference type="PROSITE" id="PS00198">
    <property type="entry name" value="4FE4S_FER_1"/>
    <property type="match status" value="1"/>
</dbReference>
<dbReference type="GO" id="GO:0008137">
    <property type="term" value="F:NADH dehydrogenase (ubiquinone) activity"/>
    <property type="evidence" value="ECO:0007669"/>
    <property type="project" value="InterPro"/>
</dbReference>
<dbReference type="Proteomes" id="UP000286773">
    <property type="component" value="Unassembled WGS sequence"/>
</dbReference>
<dbReference type="SUPFAM" id="SSF53920">
    <property type="entry name" value="Fe-only hydrogenase"/>
    <property type="match status" value="1"/>
</dbReference>
<evidence type="ECO:0000256" key="3">
    <source>
        <dbReference type="ARBA" id="ARBA00005404"/>
    </source>
</evidence>
<dbReference type="Gene3D" id="3.40.950.10">
    <property type="entry name" value="Fe-only Hydrogenase (Larger Subunit), Chain L, domain 3"/>
    <property type="match status" value="1"/>
</dbReference>
<dbReference type="InterPro" id="IPR050340">
    <property type="entry name" value="Cytosolic_Fe-S_CAF"/>
</dbReference>
<evidence type="ECO:0000256" key="5">
    <source>
        <dbReference type="ARBA" id="ARBA00022714"/>
    </source>
</evidence>
<dbReference type="FunFam" id="3.10.20.740:FF:000004">
    <property type="entry name" value="NADH-quinone oxidoreductase"/>
    <property type="match status" value="1"/>
</dbReference>
<dbReference type="Pfam" id="PF13510">
    <property type="entry name" value="Fer2_4"/>
    <property type="match status" value="1"/>
</dbReference>
<evidence type="ECO:0000256" key="7">
    <source>
        <dbReference type="ARBA" id="ARBA00022737"/>
    </source>
</evidence>
<evidence type="ECO:0000256" key="8">
    <source>
        <dbReference type="ARBA" id="ARBA00022967"/>
    </source>
</evidence>